<gene>
    <name evidence="5" type="ORF">BJ875DRAFT_70618</name>
</gene>
<keyword evidence="6" id="KW-1185">Reference proteome</keyword>
<dbReference type="Pfam" id="PF00026">
    <property type="entry name" value="Asp"/>
    <property type="match status" value="1"/>
</dbReference>
<comment type="similarity">
    <text evidence="1">Belongs to the peptidase A1 family.</text>
</comment>
<feature type="chain" id="PRO_5040187371" evidence="3">
    <location>
        <begin position="20"/>
        <end position="412"/>
    </location>
</feature>
<dbReference type="PROSITE" id="PS51767">
    <property type="entry name" value="PEPTIDASE_A1"/>
    <property type="match status" value="1"/>
</dbReference>
<keyword evidence="2" id="KW-1015">Disulfide bond</keyword>
<feature type="signal peptide" evidence="3">
    <location>
        <begin position="1"/>
        <end position="19"/>
    </location>
</feature>
<accession>A0A9P8C990</accession>
<dbReference type="PANTHER" id="PTHR47966">
    <property type="entry name" value="BETA-SITE APP-CLEAVING ENZYME, ISOFORM A-RELATED"/>
    <property type="match status" value="1"/>
</dbReference>
<reference evidence="5" key="1">
    <citation type="journal article" date="2021" name="IMA Fungus">
        <title>Genomic characterization of three marine fungi, including Emericellopsis atlantica sp. nov. with signatures of a generalist lifestyle and marine biomass degradation.</title>
        <authorList>
            <person name="Hagestad O.C."/>
            <person name="Hou L."/>
            <person name="Andersen J.H."/>
            <person name="Hansen E.H."/>
            <person name="Altermark B."/>
            <person name="Li C."/>
            <person name="Kuhnert E."/>
            <person name="Cox R.J."/>
            <person name="Crous P.W."/>
            <person name="Spatafora J.W."/>
            <person name="Lail K."/>
            <person name="Amirebrahimi M."/>
            <person name="Lipzen A."/>
            <person name="Pangilinan J."/>
            <person name="Andreopoulos W."/>
            <person name="Hayes R.D."/>
            <person name="Ng V."/>
            <person name="Grigoriev I.V."/>
            <person name="Jackson S.A."/>
            <person name="Sutton T.D.S."/>
            <person name="Dobson A.D.W."/>
            <person name="Rama T."/>
        </authorList>
    </citation>
    <scope>NUCLEOTIDE SEQUENCE</scope>
    <source>
        <strain evidence="5">TRa018bII</strain>
    </source>
</reference>
<dbReference type="Gene3D" id="2.40.70.10">
    <property type="entry name" value="Acid Proteases"/>
    <property type="match status" value="2"/>
</dbReference>
<proteinExistence type="inferred from homology"/>
<dbReference type="Proteomes" id="UP000824998">
    <property type="component" value="Unassembled WGS sequence"/>
</dbReference>
<evidence type="ECO:0000256" key="2">
    <source>
        <dbReference type="PIRSR" id="PIRSR601461-2"/>
    </source>
</evidence>
<sequence length="412" mass="44909">MSFSASSFLALALALVADAHPAAHSKPCNQPYDIPLIRNKDYGWFANISIGTPPQPMTVFTDWTWTSQYAISTTCDGVEGNTADCLSPAQQLFNQSNSATYKDETSLYPSESWFPNEFFPAPFNVDYASDVQTIGPVTSRIVLQTSNIQPGIFTQFTLPFGGIYGMMPDPKGENASDLSPFNQQYKDGAWPEPYAAFSFCPGPSCPEGADAIQTLGGYSKALARKGLHWYDVVDVPAVNELAFTFSPKIYSYWSIQVSGLFIGSERQALNTTAAKQGDGVPAAIFDHASKGRGIPLSTDAYARLVQITRAKPVPAGSPILSAPPNNGPQPFFTVDCRKTRFFPPITYTFSGDRTRWTVEPSEYIAKVGDACVIDARTLGKGSYLLGNFGDNFLKGKYVVFDFKKNRVGLAKV</sequence>
<evidence type="ECO:0000256" key="3">
    <source>
        <dbReference type="SAM" id="SignalP"/>
    </source>
</evidence>
<dbReference type="PANTHER" id="PTHR47966:SF51">
    <property type="entry name" value="BETA-SITE APP-CLEAVING ENZYME, ISOFORM A-RELATED"/>
    <property type="match status" value="1"/>
</dbReference>
<evidence type="ECO:0000259" key="4">
    <source>
        <dbReference type="PROSITE" id="PS51767"/>
    </source>
</evidence>
<dbReference type="AlphaFoldDB" id="A0A9P8C990"/>
<feature type="domain" description="Peptidase A1" evidence="4">
    <location>
        <begin position="44"/>
        <end position="410"/>
    </location>
</feature>
<comment type="caution">
    <text evidence="5">The sequence shown here is derived from an EMBL/GenBank/DDBJ whole genome shotgun (WGS) entry which is preliminary data.</text>
</comment>
<dbReference type="GO" id="GO:0006508">
    <property type="term" value="P:proteolysis"/>
    <property type="evidence" value="ECO:0007669"/>
    <property type="project" value="InterPro"/>
</dbReference>
<dbReference type="InterPro" id="IPR034164">
    <property type="entry name" value="Pepsin-like_dom"/>
</dbReference>
<dbReference type="CDD" id="cd05471">
    <property type="entry name" value="pepsin_like"/>
    <property type="match status" value="1"/>
</dbReference>
<dbReference type="InterPro" id="IPR021109">
    <property type="entry name" value="Peptidase_aspartic_dom_sf"/>
</dbReference>
<dbReference type="GO" id="GO:0004190">
    <property type="term" value="F:aspartic-type endopeptidase activity"/>
    <property type="evidence" value="ECO:0007669"/>
    <property type="project" value="InterPro"/>
</dbReference>
<evidence type="ECO:0000313" key="6">
    <source>
        <dbReference type="Proteomes" id="UP000824998"/>
    </source>
</evidence>
<dbReference type="OrthoDB" id="771136at2759"/>
<evidence type="ECO:0000313" key="5">
    <source>
        <dbReference type="EMBL" id="KAG9238215.1"/>
    </source>
</evidence>
<protein>
    <submittedName>
        <fullName evidence="5">Aspartic peptidase domain-containing protein</fullName>
    </submittedName>
</protein>
<evidence type="ECO:0000256" key="1">
    <source>
        <dbReference type="ARBA" id="ARBA00007447"/>
    </source>
</evidence>
<dbReference type="InterPro" id="IPR001461">
    <property type="entry name" value="Aspartic_peptidase_A1"/>
</dbReference>
<name>A0A9P8C990_9HELO</name>
<feature type="disulfide bond" evidence="2">
    <location>
        <begin position="336"/>
        <end position="371"/>
    </location>
</feature>
<organism evidence="5 6">
    <name type="scientific">Amylocarpus encephaloides</name>
    <dbReference type="NCBI Taxonomy" id="45428"/>
    <lineage>
        <taxon>Eukaryota</taxon>
        <taxon>Fungi</taxon>
        <taxon>Dikarya</taxon>
        <taxon>Ascomycota</taxon>
        <taxon>Pezizomycotina</taxon>
        <taxon>Leotiomycetes</taxon>
        <taxon>Helotiales</taxon>
        <taxon>Helotiales incertae sedis</taxon>
        <taxon>Amylocarpus</taxon>
    </lineage>
</organism>
<dbReference type="EMBL" id="MU251373">
    <property type="protein sequence ID" value="KAG9238215.1"/>
    <property type="molecule type" value="Genomic_DNA"/>
</dbReference>
<dbReference type="InterPro" id="IPR033121">
    <property type="entry name" value="PEPTIDASE_A1"/>
</dbReference>
<dbReference type="SUPFAM" id="SSF50630">
    <property type="entry name" value="Acid proteases"/>
    <property type="match status" value="1"/>
</dbReference>
<keyword evidence="3" id="KW-0732">Signal</keyword>